<accession>A0AAX6H4S7</accession>
<evidence type="ECO:0000313" key="2">
    <source>
        <dbReference type="Proteomes" id="UP001140949"/>
    </source>
</evidence>
<comment type="caution">
    <text evidence="1">The sequence shown here is derived from an EMBL/GenBank/DDBJ whole genome shotgun (WGS) entry which is preliminary data.</text>
</comment>
<gene>
    <name evidence="1" type="ORF">M6B38_329755</name>
</gene>
<reference evidence="1" key="2">
    <citation type="submission" date="2023-04" db="EMBL/GenBank/DDBJ databases">
        <authorList>
            <person name="Bruccoleri R.E."/>
            <person name="Oakeley E.J."/>
            <person name="Faust A.-M."/>
            <person name="Dessus-Babus S."/>
            <person name="Altorfer M."/>
            <person name="Burckhardt D."/>
            <person name="Oertli M."/>
            <person name="Naumann U."/>
            <person name="Petersen F."/>
            <person name="Wong J."/>
        </authorList>
    </citation>
    <scope>NUCLEOTIDE SEQUENCE</scope>
    <source>
        <strain evidence="1">GSM-AAB239-AS_SAM_17_03QT</strain>
        <tissue evidence="1">Leaf</tissue>
    </source>
</reference>
<dbReference type="Proteomes" id="UP001140949">
    <property type="component" value="Unassembled WGS sequence"/>
</dbReference>
<dbReference type="EMBL" id="JANAVB010012999">
    <property type="protein sequence ID" value="KAJ6835812.1"/>
    <property type="molecule type" value="Genomic_DNA"/>
</dbReference>
<protein>
    <submittedName>
        <fullName evidence="1">Uncharacterized protein</fullName>
    </submittedName>
</protein>
<proteinExistence type="predicted"/>
<name>A0AAX6H4S7_IRIPA</name>
<sequence length="61" mass="7274">MARKKLRDEIKSMLLSAGTQCFVSKATQDIFSTEEERDMMWLLFQYTRQYRQGTETCVFLI</sequence>
<reference evidence="1" key="1">
    <citation type="journal article" date="2023" name="GigaByte">
        <title>Genome assembly of the bearded iris, Iris pallida Lam.</title>
        <authorList>
            <person name="Bruccoleri R.E."/>
            <person name="Oakeley E.J."/>
            <person name="Faust A.M.E."/>
            <person name="Altorfer M."/>
            <person name="Dessus-Babus S."/>
            <person name="Burckhardt D."/>
            <person name="Oertli M."/>
            <person name="Naumann U."/>
            <person name="Petersen F."/>
            <person name="Wong J."/>
        </authorList>
    </citation>
    <scope>NUCLEOTIDE SEQUENCE</scope>
    <source>
        <strain evidence="1">GSM-AAB239-AS_SAM_17_03QT</strain>
    </source>
</reference>
<dbReference type="AlphaFoldDB" id="A0AAX6H4S7"/>
<evidence type="ECO:0000313" key="1">
    <source>
        <dbReference type="EMBL" id="KAJ6835812.1"/>
    </source>
</evidence>
<keyword evidence="2" id="KW-1185">Reference proteome</keyword>
<organism evidence="1 2">
    <name type="scientific">Iris pallida</name>
    <name type="common">Sweet iris</name>
    <dbReference type="NCBI Taxonomy" id="29817"/>
    <lineage>
        <taxon>Eukaryota</taxon>
        <taxon>Viridiplantae</taxon>
        <taxon>Streptophyta</taxon>
        <taxon>Embryophyta</taxon>
        <taxon>Tracheophyta</taxon>
        <taxon>Spermatophyta</taxon>
        <taxon>Magnoliopsida</taxon>
        <taxon>Liliopsida</taxon>
        <taxon>Asparagales</taxon>
        <taxon>Iridaceae</taxon>
        <taxon>Iridoideae</taxon>
        <taxon>Irideae</taxon>
        <taxon>Iris</taxon>
    </lineage>
</organism>